<comment type="caution">
    <text evidence="2">The sequence shown here is derived from an EMBL/GenBank/DDBJ whole genome shotgun (WGS) entry which is preliminary data.</text>
</comment>
<name>A0A4R6LKK2_9FIRM</name>
<evidence type="ECO:0000313" key="3">
    <source>
        <dbReference type="Proteomes" id="UP000295064"/>
    </source>
</evidence>
<feature type="domain" description="Histidine kinase/HSP90-like ATPase" evidence="1">
    <location>
        <begin position="18"/>
        <end position="139"/>
    </location>
</feature>
<dbReference type="RefSeq" id="WP_133515486.1">
    <property type="nucleotide sequence ID" value="NZ_SNWX01000018.1"/>
</dbReference>
<dbReference type="InterPro" id="IPR003594">
    <property type="entry name" value="HATPase_dom"/>
</dbReference>
<evidence type="ECO:0000313" key="2">
    <source>
        <dbReference type="EMBL" id="TDO85266.1"/>
    </source>
</evidence>
<proteinExistence type="predicted"/>
<dbReference type="AlphaFoldDB" id="A0A4R6LKK2"/>
<dbReference type="InterPro" id="IPR036890">
    <property type="entry name" value="HATPase_C_sf"/>
</dbReference>
<dbReference type="SUPFAM" id="SSF55874">
    <property type="entry name" value="ATPase domain of HSP90 chaperone/DNA topoisomerase II/histidine kinase"/>
    <property type="match status" value="1"/>
</dbReference>
<gene>
    <name evidence="2" type="ORF">DFR79_11832</name>
</gene>
<keyword evidence="2" id="KW-0418">Kinase</keyword>
<dbReference type="Proteomes" id="UP000295064">
    <property type="component" value="Unassembled WGS sequence"/>
</dbReference>
<keyword evidence="2" id="KW-0808">Transferase</keyword>
<accession>A0A4R6LKK2</accession>
<sequence>MQSSIVEKSFEMGCRAEEISSILEKIFSVLNNSAVAAEEIEFSLEIAAREMLANAIEHGCTLAADDSRDLEVLKIKLELKVSREKVVLKVKDPGPGFDWKNCDLETMPKFEEKGRGLKMINQVSDQIKFNSAGNKITAVFKL</sequence>
<organism evidence="2 3">
    <name type="scientific">Halanaerobium saccharolyticum</name>
    <dbReference type="NCBI Taxonomy" id="43595"/>
    <lineage>
        <taxon>Bacteria</taxon>
        <taxon>Bacillati</taxon>
        <taxon>Bacillota</taxon>
        <taxon>Clostridia</taxon>
        <taxon>Halanaerobiales</taxon>
        <taxon>Halanaerobiaceae</taxon>
        <taxon>Halanaerobium</taxon>
    </lineage>
</organism>
<evidence type="ECO:0000259" key="1">
    <source>
        <dbReference type="Pfam" id="PF13581"/>
    </source>
</evidence>
<dbReference type="EMBL" id="SNWX01000018">
    <property type="protein sequence ID" value="TDO85266.1"/>
    <property type="molecule type" value="Genomic_DNA"/>
</dbReference>
<protein>
    <submittedName>
        <fullName evidence="2">Serine/threonine-protein kinase RsbW</fullName>
    </submittedName>
</protein>
<dbReference type="Pfam" id="PF13581">
    <property type="entry name" value="HATPase_c_2"/>
    <property type="match status" value="1"/>
</dbReference>
<reference evidence="2 3" key="1">
    <citation type="submission" date="2019-03" db="EMBL/GenBank/DDBJ databases">
        <title>Subsurface microbial communities from deep shales in Ohio and West Virginia, USA.</title>
        <authorList>
            <person name="Wrighton K."/>
        </authorList>
    </citation>
    <scope>NUCLEOTIDE SEQUENCE [LARGE SCALE GENOMIC DNA]</scope>
    <source>
        <strain evidence="2 3">MA284_T2</strain>
    </source>
</reference>
<dbReference type="CDD" id="cd16936">
    <property type="entry name" value="HATPase_RsbW-like"/>
    <property type="match status" value="1"/>
</dbReference>
<dbReference type="OrthoDB" id="254943at2"/>
<dbReference type="GO" id="GO:0016301">
    <property type="term" value="F:kinase activity"/>
    <property type="evidence" value="ECO:0007669"/>
    <property type="project" value="UniProtKB-KW"/>
</dbReference>
<dbReference type="Gene3D" id="3.30.565.10">
    <property type="entry name" value="Histidine kinase-like ATPase, C-terminal domain"/>
    <property type="match status" value="1"/>
</dbReference>